<organism evidence="3 4">
    <name type="scientific">Acrocarpospora macrocephala</name>
    <dbReference type="NCBI Taxonomy" id="150177"/>
    <lineage>
        <taxon>Bacteria</taxon>
        <taxon>Bacillati</taxon>
        <taxon>Actinomycetota</taxon>
        <taxon>Actinomycetes</taxon>
        <taxon>Streptosporangiales</taxon>
        <taxon>Streptosporangiaceae</taxon>
        <taxon>Acrocarpospora</taxon>
    </lineage>
</organism>
<dbReference type="GO" id="GO:0015833">
    <property type="term" value="P:peptide transport"/>
    <property type="evidence" value="ECO:0007669"/>
    <property type="project" value="TreeGrafter"/>
</dbReference>
<dbReference type="PROSITE" id="PS51257">
    <property type="entry name" value="PROKAR_LIPOPROTEIN"/>
    <property type="match status" value="1"/>
</dbReference>
<evidence type="ECO:0000256" key="1">
    <source>
        <dbReference type="SAM" id="SignalP"/>
    </source>
</evidence>
<accession>A0A5M3WVB6</accession>
<dbReference type="InterPro" id="IPR039424">
    <property type="entry name" value="SBP_5"/>
</dbReference>
<evidence type="ECO:0000313" key="3">
    <source>
        <dbReference type="EMBL" id="GES10503.1"/>
    </source>
</evidence>
<dbReference type="GO" id="GO:0042597">
    <property type="term" value="C:periplasmic space"/>
    <property type="evidence" value="ECO:0007669"/>
    <property type="project" value="UniProtKB-ARBA"/>
</dbReference>
<dbReference type="AlphaFoldDB" id="A0A5M3WVB6"/>
<dbReference type="Gene3D" id="3.90.76.10">
    <property type="entry name" value="Dipeptide-binding Protein, Domain 1"/>
    <property type="match status" value="1"/>
</dbReference>
<dbReference type="CDD" id="cd00995">
    <property type="entry name" value="PBP2_NikA_DppA_OppA_like"/>
    <property type="match status" value="1"/>
</dbReference>
<feature type="signal peptide" evidence="1">
    <location>
        <begin position="1"/>
        <end position="36"/>
    </location>
</feature>
<evidence type="ECO:0000313" key="4">
    <source>
        <dbReference type="Proteomes" id="UP000331127"/>
    </source>
</evidence>
<dbReference type="GO" id="GO:0043190">
    <property type="term" value="C:ATP-binding cassette (ABC) transporter complex"/>
    <property type="evidence" value="ECO:0007669"/>
    <property type="project" value="InterPro"/>
</dbReference>
<dbReference type="InterPro" id="IPR030678">
    <property type="entry name" value="Peptide/Ni-bd"/>
</dbReference>
<dbReference type="Gene3D" id="3.10.105.10">
    <property type="entry name" value="Dipeptide-binding Protein, Domain 3"/>
    <property type="match status" value="1"/>
</dbReference>
<feature type="domain" description="Solute-binding protein family 5" evidence="2">
    <location>
        <begin position="92"/>
        <end position="441"/>
    </location>
</feature>
<reference evidence="3 4" key="1">
    <citation type="submission" date="2019-10" db="EMBL/GenBank/DDBJ databases">
        <title>Whole genome shotgun sequence of Acrocarpospora macrocephala NBRC 16266.</title>
        <authorList>
            <person name="Ichikawa N."/>
            <person name="Kimura A."/>
            <person name="Kitahashi Y."/>
            <person name="Komaki H."/>
            <person name="Oguchi A."/>
        </authorList>
    </citation>
    <scope>NUCLEOTIDE SEQUENCE [LARGE SCALE GENOMIC DNA]</scope>
    <source>
        <strain evidence="3 4">NBRC 16266</strain>
    </source>
</reference>
<protein>
    <recommendedName>
        <fullName evidence="2">Solute-binding protein family 5 domain-containing protein</fullName>
    </recommendedName>
</protein>
<evidence type="ECO:0000259" key="2">
    <source>
        <dbReference type="Pfam" id="PF00496"/>
    </source>
</evidence>
<dbReference type="PIRSF" id="PIRSF002741">
    <property type="entry name" value="MppA"/>
    <property type="match status" value="1"/>
</dbReference>
<dbReference type="RefSeq" id="WP_155355939.1">
    <property type="nucleotide sequence ID" value="NZ_BAAAHL010000010.1"/>
</dbReference>
<dbReference type="SUPFAM" id="SSF53850">
    <property type="entry name" value="Periplasmic binding protein-like II"/>
    <property type="match status" value="1"/>
</dbReference>
<dbReference type="Proteomes" id="UP000331127">
    <property type="component" value="Unassembled WGS sequence"/>
</dbReference>
<gene>
    <name evidence="3" type="ORF">Amac_041000</name>
</gene>
<dbReference type="PANTHER" id="PTHR30290">
    <property type="entry name" value="PERIPLASMIC BINDING COMPONENT OF ABC TRANSPORTER"/>
    <property type="match status" value="1"/>
</dbReference>
<proteinExistence type="predicted"/>
<comment type="caution">
    <text evidence="3">The sequence shown here is derived from an EMBL/GenBank/DDBJ whole genome shotgun (WGS) entry which is preliminary data.</text>
</comment>
<keyword evidence="4" id="KW-1185">Reference proteome</keyword>
<dbReference type="OrthoDB" id="5243526at2"/>
<dbReference type="Gene3D" id="3.40.190.10">
    <property type="entry name" value="Periplasmic binding protein-like II"/>
    <property type="match status" value="1"/>
</dbReference>
<sequence>MARAWPLFKSSTRRKSARRAEIAVAVATLAASVSCAAAGGGSPAKGPSGAQLVWGKSADADVLDPPAAGNATSWELLDLTYENLVGLDDGLKVVPELATSWDQISPTEYLFHLRKGVKFANGRELTADDVVGSLQRLIDPATASIWAGQLGIASVGADGDTRVRVKLLKPKTPFVAALAGSPAAVLPMKELKAGTFDPKKQLLGTGPFKAVAHSQGESWTFERNPYHWRTGVPAVDKLTVRIMPDDAARAAALRDGSVDFTTFEVPDSIRLLEGQANVKTVVQSTTDYYRVDVNATSSIFRDDRLREALALSIDREKIKNVALGGVGRASAAVPPAFAGVCDPATVPFGKPDAQRARQLVAAAGATGKTVEISTISLVPMSSPIAQVIQQNLQDAGLRVRIAALDIGAVMKRAYSGKDADFDLVVSWSAGYADPAMDLAWYDPELVGFNKGFVKPDPRLHSLILDGLATEPGDRRTKLFRDACERIAQNANIIPVVTKDAIVAYRSDTTSVSILPVEGYALPLRQLAEFEAK</sequence>
<dbReference type="EMBL" id="BLAE01000022">
    <property type="protein sequence ID" value="GES10503.1"/>
    <property type="molecule type" value="Genomic_DNA"/>
</dbReference>
<name>A0A5M3WVB6_9ACTN</name>
<dbReference type="Pfam" id="PF00496">
    <property type="entry name" value="SBP_bac_5"/>
    <property type="match status" value="1"/>
</dbReference>
<dbReference type="InterPro" id="IPR000914">
    <property type="entry name" value="SBP_5_dom"/>
</dbReference>
<keyword evidence="1" id="KW-0732">Signal</keyword>
<dbReference type="GO" id="GO:1904680">
    <property type="term" value="F:peptide transmembrane transporter activity"/>
    <property type="evidence" value="ECO:0007669"/>
    <property type="project" value="TreeGrafter"/>
</dbReference>
<feature type="chain" id="PRO_5024423933" description="Solute-binding protein family 5 domain-containing protein" evidence="1">
    <location>
        <begin position="37"/>
        <end position="532"/>
    </location>
</feature>